<evidence type="ECO:0000313" key="2">
    <source>
        <dbReference type="Proteomes" id="UP000092377"/>
    </source>
</evidence>
<gene>
    <name evidence="1" type="ORF">AYY18_00760</name>
</gene>
<evidence type="ECO:0000313" key="1">
    <source>
        <dbReference type="EMBL" id="OBU13313.1"/>
    </source>
</evidence>
<reference evidence="2" key="1">
    <citation type="submission" date="2016-06" db="EMBL/GenBank/DDBJ databases">
        <authorList>
            <person name="Butler K."/>
        </authorList>
    </citation>
    <scope>NUCLEOTIDE SEQUENCE [LARGE SCALE GENOMIC DNA]</scope>
    <source>
        <strain evidence="2">GCSL-Mp20</strain>
    </source>
</reference>
<organism evidence="1 2">
    <name type="scientific">Morganella psychrotolerans</name>
    <dbReference type="NCBI Taxonomy" id="368603"/>
    <lineage>
        <taxon>Bacteria</taxon>
        <taxon>Pseudomonadati</taxon>
        <taxon>Pseudomonadota</taxon>
        <taxon>Gammaproteobacteria</taxon>
        <taxon>Enterobacterales</taxon>
        <taxon>Morganellaceae</taxon>
        <taxon>Morganella</taxon>
    </lineage>
</organism>
<keyword evidence="2" id="KW-1185">Reference proteome</keyword>
<dbReference type="Proteomes" id="UP000092377">
    <property type="component" value="Unassembled WGS sequence"/>
</dbReference>
<comment type="caution">
    <text evidence="1">The sequence shown here is derived from an EMBL/GenBank/DDBJ whole genome shotgun (WGS) entry which is preliminary data.</text>
</comment>
<dbReference type="RefSeq" id="WP_067398185.1">
    <property type="nucleotide sequence ID" value="NZ_LZEY01000001.1"/>
</dbReference>
<dbReference type="Gene3D" id="2.40.10.180">
    <property type="entry name" value="Phage tail proteins"/>
    <property type="match status" value="1"/>
</dbReference>
<evidence type="ECO:0008006" key="3">
    <source>
        <dbReference type="Google" id="ProtNLM"/>
    </source>
</evidence>
<dbReference type="OrthoDB" id="8595390at2"/>
<name>A0A1B8HTV7_9GAMM</name>
<protein>
    <recommendedName>
        <fullName evidence="3">Phage protein</fullName>
    </recommendedName>
</protein>
<dbReference type="GO" id="GO:0019068">
    <property type="term" value="P:virion assembly"/>
    <property type="evidence" value="ECO:0007669"/>
    <property type="project" value="InterPro"/>
</dbReference>
<dbReference type="Pfam" id="PF05354">
    <property type="entry name" value="Phage_attach"/>
    <property type="match status" value="1"/>
</dbReference>
<dbReference type="EMBL" id="LZEY01000001">
    <property type="protein sequence ID" value="OBU13313.1"/>
    <property type="molecule type" value="Genomic_DNA"/>
</dbReference>
<proteinExistence type="predicted"/>
<accession>A0A1B8HTV7</accession>
<dbReference type="AlphaFoldDB" id="A0A1B8HTV7"/>
<dbReference type="InterPro" id="IPR008018">
    <property type="entry name" value="Phage_tail_attach_FII"/>
</dbReference>
<dbReference type="InterPro" id="IPR053734">
    <property type="entry name" value="Phage_Head-Tail_Connect_sf"/>
</dbReference>
<sequence>MAVDWDKHLLNPLHTVFAEKVRWEPVKSAKGTEPYDIDGIFDRAYFQNYESTDDESSINTTKPILGVRDVIFKASPLKGDRVFIYSVNAMFVVYDVQPDSHGGTHLLLNKVK</sequence>